<dbReference type="RefSeq" id="XP_022514972.1">
    <property type="nucleotide sequence ID" value="XM_022652616.1"/>
</dbReference>
<dbReference type="AlphaFoldDB" id="A0A177FHD2"/>
<reference evidence="3 4" key="1">
    <citation type="submission" date="2016-03" db="EMBL/GenBank/DDBJ databases">
        <title>Draft genome sequence of the Fonsecaea monophora CBS 269.37.</title>
        <authorList>
            <person name="Bombassaro A."/>
            <person name="Vinicius W.A."/>
            <person name="De Hoog S."/>
            <person name="Sun J."/>
            <person name="Souza E.M."/>
            <person name="Raittz R.T."/>
            <person name="Costa F."/>
            <person name="Leao A.C."/>
            <person name="Tadra-Sfeir M.Z."/>
            <person name="Baura V."/>
            <person name="Balsanelli E."/>
            <person name="Pedrosa F.O."/>
            <person name="Moreno L.F."/>
            <person name="Steffens M.B."/>
            <person name="Xi L."/>
            <person name="Bocca A.L."/>
            <person name="Felipe M.S."/>
            <person name="Teixeira M."/>
            <person name="Telles Filho F.Q."/>
            <person name="Azevedo C.M."/>
            <person name="Gomes R."/>
            <person name="Vicente V.A."/>
        </authorList>
    </citation>
    <scope>NUCLEOTIDE SEQUENCE [LARGE SCALE GENOMIC DNA]</scope>
    <source>
        <strain evidence="3 4">CBS 269.37</strain>
    </source>
</reference>
<evidence type="ECO:0000259" key="2">
    <source>
        <dbReference type="Pfam" id="PF04366"/>
    </source>
</evidence>
<evidence type="ECO:0000313" key="3">
    <source>
        <dbReference type="EMBL" id="OAG43020.1"/>
    </source>
</evidence>
<dbReference type="InterPro" id="IPR051702">
    <property type="entry name" value="SH3_domain_YSC84-like"/>
</dbReference>
<proteinExistence type="predicted"/>
<accession>A0A177FHD2</accession>
<dbReference type="EMBL" id="LVKK01000012">
    <property type="protein sequence ID" value="OAG43020.1"/>
    <property type="molecule type" value="Genomic_DNA"/>
</dbReference>
<comment type="caution">
    <text evidence="3">The sequence shown here is derived from an EMBL/GenBank/DDBJ whole genome shotgun (WGS) entry which is preliminary data.</text>
</comment>
<sequence>MVALALALGAAIYFTAEKVRDHKKKKAALKDKDQQAPPYDSIPPSASALENRAARRSVDQLPQYVFIPHQPHCLELLLPLFLDTARQTIARQDSAFHLHQPPKDTMTGSLRKECDKAAQILKSFVGADKGRIPAQVIANAKGLAIFSGFRAAMYLAGAGGSGVVVARLADGSWSAPSAFSVRSGGIGVVYGVDVYDCVCVLNTREAVDAYMTSEMTMGAGASVAAGPIGGTADISTKEVNPIWTYTKSRGLYGGLTVDGTVIKERPSINVDAYGSGVTAAKILKGETEWPAKTQLREVLKLAGGESADGKVLGAISTEPTPGDLKE</sequence>
<dbReference type="Proteomes" id="UP000077002">
    <property type="component" value="Unassembled WGS sequence"/>
</dbReference>
<dbReference type="OrthoDB" id="10255128at2759"/>
<feature type="domain" description="Ysc84 actin-binding" evidence="2">
    <location>
        <begin position="183"/>
        <end position="300"/>
    </location>
</feature>
<dbReference type="InterPro" id="IPR007461">
    <property type="entry name" value="Ysc84_actin-binding"/>
</dbReference>
<organism evidence="3 4">
    <name type="scientific">Fonsecaea monophora</name>
    <dbReference type="NCBI Taxonomy" id="254056"/>
    <lineage>
        <taxon>Eukaryota</taxon>
        <taxon>Fungi</taxon>
        <taxon>Dikarya</taxon>
        <taxon>Ascomycota</taxon>
        <taxon>Pezizomycotina</taxon>
        <taxon>Eurotiomycetes</taxon>
        <taxon>Chaetothyriomycetidae</taxon>
        <taxon>Chaetothyriales</taxon>
        <taxon>Herpotrichiellaceae</taxon>
        <taxon>Fonsecaea</taxon>
    </lineage>
</organism>
<protein>
    <recommendedName>
        <fullName evidence="2">Ysc84 actin-binding domain-containing protein</fullName>
    </recommendedName>
</protein>
<dbReference type="PANTHER" id="PTHR15629:SF8">
    <property type="entry name" value="DUF500 DOMAIN PROTEIN (AFU_ORTHOLOGUE AFUA_5G07310)"/>
    <property type="match status" value="1"/>
</dbReference>
<dbReference type="GO" id="GO:0035091">
    <property type="term" value="F:phosphatidylinositol binding"/>
    <property type="evidence" value="ECO:0007669"/>
    <property type="project" value="TreeGrafter"/>
</dbReference>
<dbReference type="GeneID" id="34597813"/>
<evidence type="ECO:0000256" key="1">
    <source>
        <dbReference type="SAM" id="MobiDB-lite"/>
    </source>
</evidence>
<feature type="region of interest" description="Disordered" evidence="1">
    <location>
        <begin position="25"/>
        <end position="53"/>
    </location>
</feature>
<gene>
    <name evidence="3" type="ORF">AYO21_02639</name>
</gene>
<dbReference type="Pfam" id="PF04366">
    <property type="entry name" value="Ysc84"/>
    <property type="match status" value="1"/>
</dbReference>
<evidence type="ECO:0000313" key="4">
    <source>
        <dbReference type="Proteomes" id="UP000077002"/>
    </source>
</evidence>
<keyword evidence="4" id="KW-1185">Reference proteome</keyword>
<dbReference type="PANTHER" id="PTHR15629">
    <property type="entry name" value="SH3YL1 PROTEIN"/>
    <property type="match status" value="1"/>
</dbReference>
<name>A0A177FHD2_9EURO</name>
<dbReference type="CDD" id="cd11524">
    <property type="entry name" value="SYLF"/>
    <property type="match status" value="1"/>
</dbReference>